<dbReference type="AlphaFoldDB" id="A0A1I8AKF6"/>
<sequence>MGTSTEWSLPSSVDNGSGSQPTTTGWPNKKEFYELSESIGDGSTATVFKAFCAPRNEWCAIKCINLEECEVPVEKISREIQSMSLCSHPNVVHYHTSFVVGEELWVVMRLLNCGSMLDILKRRMKIMGEEAARNGVLDEVTIATVLQEVLRGLDYFHTSGQIHRDIKAGNILLSDDGTVQVADLGVSECLAANAGDLSRQRERHTFVGTPCWMAPEVMAQVAHKHPQVAPGYDFKADIWSIGILAIEMATGVAPYYKYSPMKVLMLTLENDPPTLDSNAEKEDQYKAYGKSFRQVINDCLQKDPSKRPTASELLKYPFFKKAKDKKFLANSSLTSGVPSRQEASHCLIM</sequence>
<evidence type="ECO:0000256" key="4">
    <source>
        <dbReference type="ARBA" id="ARBA00022490"/>
    </source>
</evidence>
<dbReference type="SUPFAM" id="SSF56112">
    <property type="entry name" value="Protein kinase-like (PK-like)"/>
    <property type="match status" value="1"/>
</dbReference>
<dbReference type="FunFam" id="1.10.510.10:FF:000068">
    <property type="entry name" value="STE20/SPS1-related proline-alanine-rich protein kinase"/>
    <property type="match status" value="1"/>
</dbReference>
<evidence type="ECO:0000256" key="6">
    <source>
        <dbReference type="ARBA" id="ARBA00022553"/>
    </source>
</evidence>
<keyword evidence="8 13" id="KW-0547">Nucleotide-binding</keyword>
<dbReference type="GO" id="GO:0005737">
    <property type="term" value="C:cytoplasm"/>
    <property type="evidence" value="ECO:0007669"/>
    <property type="project" value="UniProtKB-SubCell"/>
</dbReference>
<evidence type="ECO:0000256" key="11">
    <source>
        <dbReference type="ARBA" id="ARBA00047899"/>
    </source>
</evidence>
<evidence type="ECO:0000256" key="13">
    <source>
        <dbReference type="PROSITE-ProRule" id="PRU10141"/>
    </source>
</evidence>
<dbReference type="GO" id="GO:0043539">
    <property type="term" value="F:protein serine/threonine kinase activator activity"/>
    <property type="evidence" value="ECO:0007669"/>
    <property type="project" value="InterPro"/>
</dbReference>
<dbReference type="PANTHER" id="PTHR48014">
    <property type="entry name" value="SERINE/THREONINE-PROTEIN KINASE FRAY2"/>
    <property type="match status" value="1"/>
</dbReference>
<evidence type="ECO:0000256" key="5">
    <source>
        <dbReference type="ARBA" id="ARBA00022527"/>
    </source>
</evidence>
<keyword evidence="6" id="KW-0597">Phosphoprotein</keyword>
<evidence type="ECO:0000256" key="10">
    <source>
        <dbReference type="ARBA" id="ARBA00022840"/>
    </source>
</evidence>
<feature type="domain" description="Protein kinase" evidence="15">
    <location>
        <begin position="33"/>
        <end position="319"/>
    </location>
</feature>
<reference evidence="17" key="1">
    <citation type="submission" date="2016-11" db="UniProtKB">
        <authorList>
            <consortium name="WormBaseParasite"/>
        </authorList>
    </citation>
    <scope>IDENTIFICATION</scope>
</reference>
<dbReference type="GO" id="GO:0004674">
    <property type="term" value="F:protein serine/threonine kinase activity"/>
    <property type="evidence" value="ECO:0007669"/>
    <property type="project" value="UniProtKB-KW"/>
</dbReference>
<comment type="catalytic activity">
    <reaction evidence="11">
        <text>L-threonyl-[protein] + ATP = O-phospho-L-threonyl-[protein] + ADP + H(+)</text>
        <dbReference type="Rhea" id="RHEA:46608"/>
        <dbReference type="Rhea" id="RHEA-COMP:11060"/>
        <dbReference type="Rhea" id="RHEA-COMP:11605"/>
        <dbReference type="ChEBI" id="CHEBI:15378"/>
        <dbReference type="ChEBI" id="CHEBI:30013"/>
        <dbReference type="ChEBI" id="CHEBI:30616"/>
        <dbReference type="ChEBI" id="CHEBI:61977"/>
        <dbReference type="ChEBI" id="CHEBI:456216"/>
        <dbReference type="EC" id="2.7.11.1"/>
    </reaction>
</comment>
<dbReference type="SMART" id="SM00220">
    <property type="entry name" value="S_TKc"/>
    <property type="match status" value="1"/>
</dbReference>
<dbReference type="Gene3D" id="3.30.200.20">
    <property type="entry name" value="Phosphorylase Kinase, domain 1"/>
    <property type="match status" value="1"/>
</dbReference>
<keyword evidence="9" id="KW-0418">Kinase</keyword>
<proteinExistence type="inferred from homology"/>
<name>A0A1I8AKF6_9BILA</name>
<evidence type="ECO:0000256" key="8">
    <source>
        <dbReference type="ARBA" id="ARBA00022741"/>
    </source>
</evidence>
<dbReference type="PANTHER" id="PTHR48014:SF21">
    <property type="entry name" value="SERINE_THREONINE-PROTEIN KINASE FRAY2"/>
    <property type="match status" value="1"/>
</dbReference>
<dbReference type="EC" id="2.7.11.1" evidence="3"/>
<dbReference type="GO" id="GO:0005524">
    <property type="term" value="F:ATP binding"/>
    <property type="evidence" value="ECO:0007669"/>
    <property type="project" value="UniProtKB-UniRule"/>
</dbReference>
<comment type="similarity">
    <text evidence="2">Belongs to the protein kinase superfamily. STE Ser/Thr protein kinase family. STE20 subfamily.</text>
</comment>
<dbReference type="InterPro" id="IPR011009">
    <property type="entry name" value="Kinase-like_dom_sf"/>
</dbReference>
<feature type="compositionally biased region" description="Polar residues" evidence="14">
    <location>
        <begin position="1"/>
        <end position="26"/>
    </location>
</feature>
<evidence type="ECO:0000313" key="16">
    <source>
        <dbReference type="Proteomes" id="UP000095287"/>
    </source>
</evidence>
<dbReference type="Pfam" id="PF00069">
    <property type="entry name" value="Pkinase"/>
    <property type="match status" value="1"/>
</dbReference>
<evidence type="ECO:0000256" key="2">
    <source>
        <dbReference type="ARBA" id="ARBA00008874"/>
    </source>
</evidence>
<evidence type="ECO:0000256" key="12">
    <source>
        <dbReference type="ARBA" id="ARBA00048679"/>
    </source>
</evidence>
<feature type="binding site" evidence="13">
    <location>
        <position position="62"/>
    </location>
    <ligand>
        <name>ATP</name>
        <dbReference type="ChEBI" id="CHEBI:30616"/>
    </ligand>
</feature>
<evidence type="ECO:0000313" key="17">
    <source>
        <dbReference type="WBParaSite" id="L893_g6380.t1"/>
    </source>
</evidence>
<protein>
    <recommendedName>
        <fullName evidence="3">non-specific serine/threonine protein kinase</fullName>
        <ecNumber evidence="3">2.7.11.1</ecNumber>
    </recommendedName>
</protein>
<feature type="region of interest" description="Disordered" evidence="14">
    <location>
        <begin position="1"/>
        <end position="28"/>
    </location>
</feature>
<evidence type="ECO:0000256" key="7">
    <source>
        <dbReference type="ARBA" id="ARBA00022679"/>
    </source>
</evidence>
<dbReference type="PROSITE" id="PS00107">
    <property type="entry name" value="PROTEIN_KINASE_ATP"/>
    <property type="match status" value="1"/>
</dbReference>
<dbReference type="FunFam" id="3.30.200.20:FF:000114">
    <property type="entry name" value="serine/threonine-protein kinase OSR1 isoform X1"/>
    <property type="match status" value="1"/>
</dbReference>
<keyword evidence="5" id="KW-0723">Serine/threonine-protein kinase</keyword>
<keyword evidence="4" id="KW-0963">Cytoplasm</keyword>
<evidence type="ECO:0000256" key="3">
    <source>
        <dbReference type="ARBA" id="ARBA00012513"/>
    </source>
</evidence>
<dbReference type="InterPro" id="IPR017441">
    <property type="entry name" value="Protein_kinase_ATP_BS"/>
</dbReference>
<dbReference type="Gene3D" id="1.10.510.10">
    <property type="entry name" value="Transferase(Phosphotransferase) domain 1"/>
    <property type="match status" value="1"/>
</dbReference>
<keyword evidence="10 13" id="KW-0067">ATP-binding</keyword>
<dbReference type="Proteomes" id="UP000095287">
    <property type="component" value="Unplaced"/>
</dbReference>
<keyword evidence="16" id="KW-1185">Reference proteome</keyword>
<dbReference type="WBParaSite" id="L893_g6380.t1">
    <property type="protein sequence ID" value="L893_g6380.t1"/>
    <property type="gene ID" value="L893_g6380"/>
</dbReference>
<dbReference type="InterPro" id="IPR000719">
    <property type="entry name" value="Prot_kinase_dom"/>
</dbReference>
<keyword evidence="7" id="KW-0808">Transferase</keyword>
<dbReference type="InterPro" id="IPR047173">
    <property type="entry name" value="STRAD_A/B-like"/>
</dbReference>
<dbReference type="GO" id="GO:1902554">
    <property type="term" value="C:serine/threonine protein kinase complex"/>
    <property type="evidence" value="ECO:0007669"/>
    <property type="project" value="TreeGrafter"/>
</dbReference>
<dbReference type="GO" id="GO:0006611">
    <property type="term" value="P:protein export from nucleus"/>
    <property type="evidence" value="ECO:0007669"/>
    <property type="project" value="TreeGrafter"/>
</dbReference>
<evidence type="ECO:0000256" key="1">
    <source>
        <dbReference type="ARBA" id="ARBA00004496"/>
    </source>
</evidence>
<evidence type="ECO:0000256" key="14">
    <source>
        <dbReference type="SAM" id="MobiDB-lite"/>
    </source>
</evidence>
<comment type="subcellular location">
    <subcellularLocation>
        <location evidence="1">Cytoplasm</location>
    </subcellularLocation>
</comment>
<comment type="catalytic activity">
    <reaction evidence="12">
        <text>L-seryl-[protein] + ATP = O-phospho-L-seryl-[protein] + ADP + H(+)</text>
        <dbReference type="Rhea" id="RHEA:17989"/>
        <dbReference type="Rhea" id="RHEA-COMP:9863"/>
        <dbReference type="Rhea" id="RHEA-COMP:11604"/>
        <dbReference type="ChEBI" id="CHEBI:15378"/>
        <dbReference type="ChEBI" id="CHEBI:29999"/>
        <dbReference type="ChEBI" id="CHEBI:30616"/>
        <dbReference type="ChEBI" id="CHEBI:83421"/>
        <dbReference type="ChEBI" id="CHEBI:456216"/>
        <dbReference type="EC" id="2.7.11.1"/>
    </reaction>
</comment>
<accession>A0A1I8AKF6</accession>
<evidence type="ECO:0000259" key="15">
    <source>
        <dbReference type="PROSITE" id="PS50011"/>
    </source>
</evidence>
<evidence type="ECO:0000256" key="9">
    <source>
        <dbReference type="ARBA" id="ARBA00022777"/>
    </source>
</evidence>
<dbReference type="PROSITE" id="PS50011">
    <property type="entry name" value="PROTEIN_KINASE_DOM"/>
    <property type="match status" value="1"/>
</dbReference>
<dbReference type="CDD" id="cd06610">
    <property type="entry name" value="STKc_OSR1_SPAK"/>
    <property type="match status" value="1"/>
</dbReference>
<organism evidence="16 17">
    <name type="scientific">Steinernema glaseri</name>
    <dbReference type="NCBI Taxonomy" id="37863"/>
    <lineage>
        <taxon>Eukaryota</taxon>
        <taxon>Metazoa</taxon>
        <taxon>Ecdysozoa</taxon>
        <taxon>Nematoda</taxon>
        <taxon>Chromadorea</taxon>
        <taxon>Rhabditida</taxon>
        <taxon>Tylenchina</taxon>
        <taxon>Panagrolaimomorpha</taxon>
        <taxon>Strongyloidoidea</taxon>
        <taxon>Steinernematidae</taxon>
        <taxon>Steinernema</taxon>
    </lineage>
</organism>